<keyword evidence="9" id="KW-0812">Transmembrane</keyword>
<dbReference type="InterPro" id="IPR036097">
    <property type="entry name" value="HisK_dim/P_sf"/>
</dbReference>
<dbReference type="SUPFAM" id="SSF47384">
    <property type="entry name" value="Homodimeric domain of signal transducing histidine kinase"/>
    <property type="match status" value="1"/>
</dbReference>
<evidence type="ECO:0000313" key="12">
    <source>
        <dbReference type="Proteomes" id="UP000280008"/>
    </source>
</evidence>
<proteinExistence type="predicted"/>
<comment type="subcellular location">
    <subcellularLocation>
        <location evidence="2">Cell membrane</location>
    </subcellularLocation>
</comment>
<dbReference type="Gene3D" id="1.10.287.130">
    <property type="match status" value="1"/>
</dbReference>
<evidence type="ECO:0000256" key="1">
    <source>
        <dbReference type="ARBA" id="ARBA00000085"/>
    </source>
</evidence>
<dbReference type="GO" id="GO:0016036">
    <property type="term" value="P:cellular response to phosphate starvation"/>
    <property type="evidence" value="ECO:0007669"/>
    <property type="project" value="TreeGrafter"/>
</dbReference>
<evidence type="ECO:0000313" key="11">
    <source>
        <dbReference type="EMBL" id="RKR75068.1"/>
    </source>
</evidence>
<dbReference type="PROSITE" id="PS50109">
    <property type="entry name" value="HIS_KIN"/>
    <property type="match status" value="1"/>
</dbReference>
<dbReference type="Pfam" id="PF02518">
    <property type="entry name" value="HATPase_c"/>
    <property type="match status" value="1"/>
</dbReference>
<dbReference type="Gene3D" id="3.30.565.10">
    <property type="entry name" value="Histidine kinase-like ATPase, C-terminal domain"/>
    <property type="match status" value="1"/>
</dbReference>
<feature type="transmembrane region" description="Helical" evidence="9">
    <location>
        <begin position="41"/>
        <end position="64"/>
    </location>
</feature>
<reference evidence="11 12" key="1">
    <citation type="submission" date="2018-10" db="EMBL/GenBank/DDBJ databases">
        <title>Sequencing the genomes of 1000 actinobacteria strains.</title>
        <authorList>
            <person name="Klenk H.-P."/>
        </authorList>
    </citation>
    <scope>NUCLEOTIDE SEQUENCE [LARGE SCALE GENOMIC DNA]</scope>
    <source>
        <strain evidence="11 12">DSM 17894</strain>
    </source>
</reference>
<dbReference type="GO" id="GO:0004721">
    <property type="term" value="F:phosphoprotein phosphatase activity"/>
    <property type="evidence" value="ECO:0007669"/>
    <property type="project" value="TreeGrafter"/>
</dbReference>
<evidence type="ECO:0000256" key="8">
    <source>
        <dbReference type="ARBA" id="ARBA00039401"/>
    </source>
</evidence>
<dbReference type="PANTHER" id="PTHR45453:SF1">
    <property type="entry name" value="PHOSPHATE REGULON SENSOR PROTEIN PHOR"/>
    <property type="match status" value="1"/>
</dbReference>
<name>A0A495II21_9MICO</name>
<keyword evidence="5" id="KW-0808">Transferase</keyword>
<dbReference type="PRINTS" id="PR00344">
    <property type="entry name" value="BCTRLSENSOR"/>
</dbReference>
<dbReference type="CDD" id="cd00082">
    <property type="entry name" value="HisKA"/>
    <property type="match status" value="1"/>
</dbReference>
<dbReference type="PANTHER" id="PTHR45453">
    <property type="entry name" value="PHOSPHATE REGULON SENSOR PROTEIN PHOR"/>
    <property type="match status" value="1"/>
</dbReference>
<evidence type="ECO:0000256" key="3">
    <source>
        <dbReference type="ARBA" id="ARBA00012438"/>
    </source>
</evidence>
<dbReference type="InterPro" id="IPR036890">
    <property type="entry name" value="HATPase_C_sf"/>
</dbReference>
<evidence type="ECO:0000256" key="4">
    <source>
        <dbReference type="ARBA" id="ARBA00022553"/>
    </source>
</evidence>
<sequence>MNGPGDVVHVLVEVLCAAAIIGILAVALLRALRRASLLLQVVAVAVASLGALVGGMVITCQQMYISAADFRVFLSVAAIAGVISVGLAVFLGVSLLRNSRDLIEKARRIGDPLDPNALGDEPLRHASNEFAVLGRELAASDERLRRSRERESRTEASRRELVAWISHDLRTPLAGLRAMAEALEDGVADDPQRYHRQMLAQVDRLGGMVDDLFQLSTIHAGALRLRLQTLSVRELVADLVAQLEPVASARGVRLVGRDVADITLVADPDELARAIANLAMNSIRLSPPGAEIVLSAAPDSDAFVVLSVTDAAGGIREADLGRVFEPGWRATESRTPAEGPAASGAGFGLAIVKGIVAAHAGRVAVQNVGDGCRFDVFVPRAARAA</sequence>
<organism evidence="11 12">
    <name type="scientific">Frondihabitans australicus</name>
    <dbReference type="NCBI Taxonomy" id="386892"/>
    <lineage>
        <taxon>Bacteria</taxon>
        <taxon>Bacillati</taxon>
        <taxon>Actinomycetota</taxon>
        <taxon>Actinomycetes</taxon>
        <taxon>Micrococcales</taxon>
        <taxon>Microbacteriaceae</taxon>
        <taxon>Frondihabitans</taxon>
    </lineage>
</organism>
<evidence type="ECO:0000256" key="7">
    <source>
        <dbReference type="ARBA" id="ARBA00023012"/>
    </source>
</evidence>
<dbReference type="EMBL" id="RBKS01000001">
    <property type="protein sequence ID" value="RKR75068.1"/>
    <property type="molecule type" value="Genomic_DNA"/>
</dbReference>
<keyword evidence="7" id="KW-0902">Two-component regulatory system</keyword>
<accession>A0A495II21</accession>
<dbReference type="InterPro" id="IPR005467">
    <property type="entry name" value="His_kinase_dom"/>
</dbReference>
<dbReference type="Pfam" id="PF00512">
    <property type="entry name" value="HisKA"/>
    <property type="match status" value="1"/>
</dbReference>
<dbReference type="AlphaFoldDB" id="A0A495II21"/>
<keyword evidence="9" id="KW-1133">Transmembrane helix</keyword>
<dbReference type="InterPro" id="IPR003594">
    <property type="entry name" value="HATPase_dom"/>
</dbReference>
<keyword evidence="9" id="KW-0472">Membrane</keyword>
<feature type="transmembrane region" description="Helical" evidence="9">
    <location>
        <begin position="6"/>
        <end position="29"/>
    </location>
</feature>
<dbReference type="RefSeq" id="WP_121371866.1">
    <property type="nucleotide sequence ID" value="NZ_RBKS01000001.1"/>
</dbReference>
<evidence type="ECO:0000256" key="9">
    <source>
        <dbReference type="SAM" id="Phobius"/>
    </source>
</evidence>
<dbReference type="SUPFAM" id="SSF55874">
    <property type="entry name" value="ATPase domain of HSP90 chaperone/DNA topoisomerase II/histidine kinase"/>
    <property type="match status" value="1"/>
</dbReference>
<comment type="catalytic activity">
    <reaction evidence="1">
        <text>ATP + protein L-histidine = ADP + protein N-phospho-L-histidine.</text>
        <dbReference type="EC" id="2.7.13.3"/>
    </reaction>
</comment>
<dbReference type="SMART" id="SM00388">
    <property type="entry name" value="HisKA"/>
    <property type="match status" value="1"/>
</dbReference>
<dbReference type="Proteomes" id="UP000280008">
    <property type="component" value="Unassembled WGS sequence"/>
</dbReference>
<dbReference type="OrthoDB" id="9806130at2"/>
<evidence type="ECO:0000256" key="2">
    <source>
        <dbReference type="ARBA" id="ARBA00004236"/>
    </source>
</evidence>
<keyword evidence="4" id="KW-0597">Phosphoprotein</keyword>
<dbReference type="EC" id="2.7.13.3" evidence="3"/>
<dbReference type="GO" id="GO:0005886">
    <property type="term" value="C:plasma membrane"/>
    <property type="evidence" value="ECO:0007669"/>
    <property type="project" value="UniProtKB-SubCell"/>
</dbReference>
<dbReference type="InterPro" id="IPR004358">
    <property type="entry name" value="Sig_transdc_His_kin-like_C"/>
</dbReference>
<feature type="domain" description="Histidine kinase" evidence="10">
    <location>
        <begin position="164"/>
        <end position="382"/>
    </location>
</feature>
<comment type="caution">
    <text evidence="11">The sequence shown here is derived from an EMBL/GenBank/DDBJ whole genome shotgun (WGS) entry which is preliminary data.</text>
</comment>
<keyword evidence="12" id="KW-1185">Reference proteome</keyword>
<evidence type="ECO:0000256" key="5">
    <source>
        <dbReference type="ARBA" id="ARBA00022679"/>
    </source>
</evidence>
<dbReference type="SMART" id="SM00387">
    <property type="entry name" value="HATPase_c"/>
    <property type="match status" value="1"/>
</dbReference>
<protein>
    <recommendedName>
        <fullName evidence="8">Sensor-like histidine kinase SenX3</fullName>
        <ecNumber evidence="3">2.7.13.3</ecNumber>
    </recommendedName>
</protein>
<dbReference type="InterPro" id="IPR003661">
    <property type="entry name" value="HisK_dim/P_dom"/>
</dbReference>
<feature type="transmembrane region" description="Helical" evidence="9">
    <location>
        <begin position="70"/>
        <end position="96"/>
    </location>
</feature>
<keyword evidence="6 11" id="KW-0418">Kinase</keyword>
<dbReference type="GO" id="GO:0000155">
    <property type="term" value="F:phosphorelay sensor kinase activity"/>
    <property type="evidence" value="ECO:0007669"/>
    <property type="project" value="InterPro"/>
</dbReference>
<evidence type="ECO:0000259" key="10">
    <source>
        <dbReference type="PROSITE" id="PS50109"/>
    </source>
</evidence>
<gene>
    <name evidence="11" type="ORF">C8E83_2205</name>
</gene>
<evidence type="ECO:0000256" key="6">
    <source>
        <dbReference type="ARBA" id="ARBA00022777"/>
    </source>
</evidence>
<dbReference type="InterPro" id="IPR050351">
    <property type="entry name" value="BphY/WalK/GraS-like"/>
</dbReference>